<dbReference type="Proteomes" id="UP001153076">
    <property type="component" value="Unassembled WGS sequence"/>
</dbReference>
<keyword evidence="2" id="KW-1185">Reference proteome</keyword>
<gene>
    <name evidence="1" type="ORF">Cgig2_021674</name>
</gene>
<evidence type="ECO:0000313" key="1">
    <source>
        <dbReference type="EMBL" id="KAJ8449210.1"/>
    </source>
</evidence>
<accession>A0A9Q1KSU2</accession>
<protein>
    <submittedName>
        <fullName evidence="1">Uncharacterized protein</fullName>
    </submittedName>
</protein>
<dbReference type="AlphaFoldDB" id="A0A9Q1KSU2"/>
<dbReference type="EMBL" id="JAKOGI010000023">
    <property type="protein sequence ID" value="KAJ8449210.1"/>
    <property type="molecule type" value="Genomic_DNA"/>
</dbReference>
<reference evidence="1" key="1">
    <citation type="submission" date="2022-04" db="EMBL/GenBank/DDBJ databases">
        <title>Carnegiea gigantea Genome sequencing and assembly v2.</title>
        <authorList>
            <person name="Copetti D."/>
            <person name="Sanderson M.J."/>
            <person name="Burquez A."/>
            <person name="Wojciechowski M.F."/>
        </authorList>
    </citation>
    <scope>NUCLEOTIDE SEQUENCE</scope>
    <source>
        <strain evidence="1">SGP5-SGP5p</strain>
        <tissue evidence="1">Aerial part</tissue>
    </source>
</reference>
<evidence type="ECO:0000313" key="2">
    <source>
        <dbReference type="Proteomes" id="UP001153076"/>
    </source>
</evidence>
<comment type="caution">
    <text evidence="1">The sequence shown here is derived from an EMBL/GenBank/DDBJ whole genome shotgun (WGS) entry which is preliminary data.</text>
</comment>
<organism evidence="1 2">
    <name type="scientific">Carnegiea gigantea</name>
    <dbReference type="NCBI Taxonomy" id="171969"/>
    <lineage>
        <taxon>Eukaryota</taxon>
        <taxon>Viridiplantae</taxon>
        <taxon>Streptophyta</taxon>
        <taxon>Embryophyta</taxon>
        <taxon>Tracheophyta</taxon>
        <taxon>Spermatophyta</taxon>
        <taxon>Magnoliopsida</taxon>
        <taxon>eudicotyledons</taxon>
        <taxon>Gunneridae</taxon>
        <taxon>Pentapetalae</taxon>
        <taxon>Caryophyllales</taxon>
        <taxon>Cactineae</taxon>
        <taxon>Cactaceae</taxon>
        <taxon>Cactoideae</taxon>
        <taxon>Echinocereeae</taxon>
        <taxon>Carnegiea</taxon>
    </lineage>
</organism>
<proteinExistence type="predicted"/>
<sequence length="231" mass="27209">MRESFRWHWRSAIRSPRPLPDDYQDLCLRFTLSDAERALPDFELPEMIQATFYTLLLNDAIKLAIVSGFLAIDLKLTLEGLRWTSFEAWLSRTSRDLWEVTEIAAEYVRDTCRWHLRETSAQCPNPLPTDHHNLCLGFDHGVATQYAQDSNIPKMVQAIFYAIVVNDIVELGLMHRLIAECMMWVMQQLNWAPIEFWPENIDRRLRRARLPAPQTHLWTPHPRVVQWKTRA</sequence>
<name>A0A9Q1KSU2_9CARY</name>